<gene>
    <name evidence="1" type="ORF">LPB301_01375</name>
</gene>
<comment type="caution">
    <text evidence="1">The sequence shown here is derived from an EMBL/GenBank/DDBJ whole genome shotgun (WGS) entry which is preliminary data.</text>
</comment>
<name>A0A1B8U6U8_9FLAO</name>
<organism evidence="1 2">
    <name type="scientific">Polaribacter reichenbachii</name>
    <dbReference type="NCBI Taxonomy" id="996801"/>
    <lineage>
        <taxon>Bacteria</taxon>
        <taxon>Pseudomonadati</taxon>
        <taxon>Bacteroidota</taxon>
        <taxon>Flavobacteriia</taxon>
        <taxon>Flavobacteriales</taxon>
        <taxon>Flavobacteriaceae</taxon>
    </lineage>
</organism>
<dbReference type="STRING" id="996801.BW723_08115"/>
<evidence type="ECO:0000313" key="1">
    <source>
        <dbReference type="EMBL" id="OBY67616.1"/>
    </source>
</evidence>
<dbReference type="InterPro" id="IPR035093">
    <property type="entry name" value="RelE/ParE_toxin_dom_sf"/>
</dbReference>
<dbReference type="Proteomes" id="UP000092612">
    <property type="component" value="Unassembled WGS sequence"/>
</dbReference>
<reference evidence="2" key="1">
    <citation type="submission" date="2016-02" db="EMBL/GenBank/DDBJ databases">
        <title>Paenibacillus sp. LPB0068, isolated from Crassostrea gigas.</title>
        <authorList>
            <person name="Shin S.-K."/>
            <person name="Yi H."/>
        </authorList>
    </citation>
    <scope>NUCLEOTIDE SEQUENCE [LARGE SCALE GENOMIC DNA]</scope>
    <source>
        <strain evidence="2">KCTC 23969</strain>
    </source>
</reference>
<dbReference type="EMBL" id="LSFL01000003">
    <property type="protein sequence ID" value="OBY67616.1"/>
    <property type="molecule type" value="Genomic_DNA"/>
</dbReference>
<proteinExistence type="predicted"/>
<evidence type="ECO:0000313" key="2">
    <source>
        <dbReference type="Proteomes" id="UP000092612"/>
    </source>
</evidence>
<dbReference type="KEGG" id="prn:BW723_08115"/>
<accession>A0A1B8U6U8</accession>
<dbReference type="AlphaFoldDB" id="A0A1B8U6U8"/>
<dbReference type="OrthoDB" id="963196at2"/>
<sequence>MALKILWTPKADEGLEKVLEYLEEEWTILEILKLENNLKNLLTKISVYPKICPTTSKHKNLHKGLVDKNNYIIYRTDYKNQLIEIINFRGTKQKPIQ</sequence>
<evidence type="ECO:0008006" key="3">
    <source>
        <dbReference type="Google" id="ProtNLM"/>
    </source>
</evidence>
<protein>
    <recommendedName>
        <fullName evidence="3">Plasmid stabilization protein</fullName>
    </recommendedName>
</protein>
<dbReference type="RefSeq" id="WP_068356286.1">
    <property type="nucleotide sequence ID" value="NZ_CP019337.1"/>
</dbReference>
<dbReference type="Gene3D" id="3.30.2310.20">
    <property type="entry name" value="RelE-like"/>
    <property type="match status" value="1"/>
</dbReference>
<keyword evidence="2" id="KW-1185">Reference proteome</keyword>